<sequence length="1033" mass="117991">METRVRQANVISIRSHLLRNWNWFDDYSGPGGRIWLAWNSLEVDVEIIRVETQFIHCRINHKTLHTNCLMTVSYGHCDLIPRRELWEGLSRLAGDITDEAWCVLGDLMLSPTLANSGTRSLWKRLDRVLVNEVWLVQWPLAKYICALPRFLKSVWSIWRHTIHGTNMYAVVTKLKALKPVFRRQRMDKGDLSDNVRDAKVFLEKAQSLFDLHKDDLLLQLVKICQLTYCQAVKQELSMLQQRSKLNWFKDGDQCTQLFFRKINARRARQRIYQINDGAGVLLTDPSHIVAEFVSYFQALLGGNRTHRTLDLSFLQTGLKHSLSLDEANMLITPVTQQEIKEAFFDINDDSAPGPDGYSAAFYKAAWPVIGRDMCSAVSEFFQSGKMLKQINTTLLVLIPKVQLPSSVSDFRPIACCNVFYKALAKIIVRRMQQVLHLLIDSSQNAFVPGRSIADNVMLAQELLSGYNVNKLPSRCTIKVDIQKAYDSVCWDFLLEGLRIFNFPQQFIGWIEQCISTVSYSVNFNGGVQGSLGEVGAKTRRSLVPLSLCYCHGIVARNRHSVSIIKDSLSTFATMAGLHVNPNKSQVILSKSVHPERQHIIDLLGFHEGKLPIKYLGVPLVASRLTIEDCKPLLHKLDSRLAGWAHHSFSMAGRVQLLKSVIGSLHVYWSSVFLLPKSIINAIESRMRTFLWQGSYGRGIAKVSWAQICKPIAEGGLGIKRVLIMNQALMMKQIWRLLQRDTQSIWVAWVLHIRLRNTTLWSSHSASSSWCWKKLLKLSAMMKPGLEYQVGTGQQFYVWLDIWHSRGPLLQAFPRGPSITGVPTDSLLQIVIQQGRWNWPSATDFDIQEIVSGLPLIHPNQSDTIKWRSRDGQFSTAAALRLLQPPTGNVTWRWLLGGKFKIPRHDFILWLALLERLSTLDRMWMVQQDTSCVLCGGSHLESHDHLFFKCQFSAQCISIAKAAVRFQWLGVNWRQDTTWASKRWRGYGKYLGCRRPLMGDARFKASVRDFTTRFGFADYALMGFGPFLMPRLRQ</sequence>
<dbReference type="PANTHER" id="PTHR33116:SF78">
    <property type="entry name" value="OS12G0587133 PROTEIN"/>
    <property type="match status" value="1"/>
</dbReference>
<organism evidence="3">
    <name type="scientific">Sesamum radiatum</name>
    <name type="common">Black benniseed</name>
    <dbReference type="NCBI Taxonomy" id="300843"/>
    <lineage>
        <taxon>Eukaryota</taxon>
        <taxon>Viridiplantae</taxon>
        <taxon>Streptophyta</taxon>
        <taxon>Embryophyta</taxon>
        <taxon>Tracheophyta</taxon>
        <taxon>Spermatophyta</taxon>
        <taxon>Magnoliopsida</taxon>
        <taxon>eudicotyledons</taxon>
        <taxon>Gunneridae</taxon>
        <taxon>Pentapetalae</taxon>
        <taxon>asterids</taxon>
        <taxon>lamiids</taxon>
        <taxon>Lamiales</taxon>
        <taxon>Pedaliaceae</taxon>
        <taxon>Sesamum</taxon>
    </lineage>
</organism>
<feature type="domain" description="Reverse transcriptase zinc-binding" evidence="2">
    <location>
        <begin position="873"/>
        <end position="954"/>
    </location>
</feature>
<accession>A0AAW2JLG7</accession>
<feature type="domain" description="Reverse transcriptase" evidence="1">
    <location>
        <begin position="399"/>
        <end position="524"/>
    </location>
</feature>
<comment type="caution">
    <text evidence="3">The sequence shown here is derived from an EMBL/GenBank/DDBJ whole genome shotgun (WGS) entry which is preliminary data.</text>
</comment>
<protein>
    <recommendedName>
        <fullName evidence="4">Reverse transcriptase domain-containing protein</fullName>
    </recommendedName>
</protein>
<evidence type="ECO:0000259" key="1">
    <source>
        <dbReference type="Pfam" id="PF00078"/>
    </source>
</evidence>
<reference evidence="3" key="1">
    <citation type="submission" date="2020-06" db="EMBL/GenBank/DDBJ databases">
        <authorList>
            <person name="Li T."/>
            <person name="Hu X."/>
            <person name="Zhang T."/>
            <person name="Song X."/>
            <person name="Zhang H."/>
            <person name="Dai N."/>
            <person name="Sheng W."/>
            <person name="Hou X."/>
            <person name="Wei L."/>
        </authorList>
    </citation>
    <scope>NUCLEOTIDE SEQUENCE</scope>
    <source>
        <strain evidence="3">G02</strain>
        <tissue evidence="3">Leaf</tissue>
    </source>
</reference>
<dbReference type="InterPro" id="IPR043502">
    <property type="entry name" value="DNA/RNA_pol_sf"/>
</dbReference>
<dbReference type="AlphaFoldDB" id="A0AAW2JLG7"/>
<evidence type="ECO:0008006" key="4">
    <source>
        <dbReference type="Google" id="ProtNLM"/>
    </source>
</evidence>
<dbReference type="Pfam" id="PF13966">
    <property type="entry name" value="zf-RVT"/>
    <property type="match status" value="1"/>
</dbReference>
<dbReference type="CDD" id="cd01650">
    <property type="entry name" value="RT_nLTR_like"/>
    <property type="match status" value="1"/>
</dbReference>
<reference evidence="3" key="2">
    <citation type="journal article" date="2024" name="Plant">
        <title>Genomic evolution and insights into agronomic trait innovations of Sesamum species.</title>
        <authorList>
            <person name="Miao H."/>
            <person name="Wang L."/>
            <person name="Qu L."/>
            <person name="Liu H."/>
            <person name="Sun Y."/>
            <person name="Le M."/>
            <person name="Wang Q."/>
            <person name="Wei S."/>
            <person name="Zheng Y."/>
            <person name="Lin W."/>
            <person name="Duan Y."/>
            <person name="Cao H."/>
            <person name="Xiong S."/>
            <person name="Wang X."/>
            <person name="Wei L."/>
            <person name="Li C."/>
            <person name="Ma Q."/>
            <person name="Ju M."/>
            <person name="Zhao R."/>
            <person name="Li G."/>
            <person name="Mu C."/>
            <person name="Tian Q."/>
            <person name="Mei H."/>
            <person name="Zhang T."/>
            <person name="Gao T."/>
            <person name="Zhang H."/>
        </authorList>
    </citation>
    <scope>NUCLEOTIDE SEQUENCE</scope>
    <source>
        <strain evidence="3">G02</strain>
    </source>
</reference>
<dbReference type="InterPro" id="IPR000477">
    <property type="entry name" value="RT_dom"/>
</dbReference>
<dbReference type="EMBL" id="JACGWJ010000048">
    <property type="protein sequence ID" value="KAL0295384.1"/>
    <property type="molecule type" value="Genomic_DNA"/>
</dbReference>
<evidence type="ECO:0000259" key="2">
    <source>
        <dbReference type="Pfam" id="PF13966"/>
    </source>
</evidence>
<dbReference type="Pfam" id="PF00078">
    <property type="entry name" value="RVT_1"/>
    <property type="match status" value="1"/>
</dbReference>
<dbReference type="SUPFAM" id="SSF56672">
    <property type="entry name" value="DNA/RNA polymerases"/>
    <property type="match status" value="1"/>
</dbReference>
<proteinExistence type="predicted"/>
<dbReference type="InterPro" id="IPR026960">
    <property type="entry name" value="RVT-Znf"/>
</dbReference>
<evidence type="ECO:0000313" key="3">
    <source>
        <dbReference type="EMBL" id="KAL0295384.1"/>
    </source>
</evidence>
<dbReference type="PANTHER" id="PTHR33116">
    <property type="entry name" value="REVERSE TRANSCRIPTASE ZINC-BINDING DOMAIN-CONTAINING PROTEIN-RELATED-RELATED"/>
    <property type="match status" value="1"/>
</dbReference>
<name>A0AAW2JLG7_SESRA</name>
<gene>
    <name evidence="3" type="ORF">Sradi_6838900</name>
</gene>